<evidence type="ECO:0000313" key="6">
    <source>
        <dbReference type="Proteomes" id="UP000661280"/>
    </source>
</evidence>
<dbReference type="InterPro" id="IPR016161">
    <property type="entry name" value="Ald_DH/histidinol_DH"/>
</dbReference>
<evidence type="ECO:0000313" key="3">
    <source>
        <dbReference type="EMBL" id="BCR98841.1"/>
    </source>
</evidence>
<dbReference type="Pfam" id="PF00171">
    <property type="entry name" value="Aldedh"/>
    <property type="match status" value="1"/>
</dbReference>
<dbReference type="AlphaFoldDB" id="A0A146FS37"/>
<sequence length="500" mass="53715">MDPFTAIAASVAKVPLFINGRDYGGSHSFKIESPVTGETCWEAACATFADAATAIETAKAAFPAWARTKPAVRRYILLETANVLERRRSEFANYMHIETGADVEAIKGFVIPLASSMLRDIAGRISSICGSVPVVEGEGQSAIVFKEPMGVILGMVPSTTAPYISGIRAAACALAAGNTAVLLSSMQTPRCYRSIGRAFWEAGLPDGCLNAISICREDMPPIMNAMIEHPAIRKVNYTGSIYLGKQIAAICGRYLKPSLIDTMGQNYAIVCADADVPVAVEGVLAGVMLNSYRIYMSTGRILVDASIAEEFMDALKYTLSMTDAHVLPPIFVKAFMKTHVESLITSAVECGAELLHGKLETEPSCDGVLSIGPFVLANVKPNMRVWLEGEYTTLTACMLVRSDDEAVRIANSVGYGSSASVFTKDLRKGLAIAKQLEFGAVHINGMNMHDEPVLPYGGIKESGWGRFNAEEGLNEYLVTKSVTSISSNTITGQKYKVGWV</sequence>
<keyword evidence="6" id="KW-1185">Reference proteome</keyword>
<dbReference type="VEuPathDB" id="FungiDB:ASPFODRAFT_197212"/>
<dbReference type="RefSeq" id="XP_041542604.1">
    <property type="nucleotide sequence ID" value="XM_041688861.1"/>
</dbReference>
<reference evidence="3" key="4">
    <citation type="submission" date="2021-02" db="EMBL/GenBank/DDBJ databases">
        <title>Aspergillus luchuensis mut. kawachii IFO 4304 genome sequence.</title>
        <authorList>
            <person name="Mori K."/>
            <person name="Kadooka C."/>
            <person name="Goto M."/>
            <person name="Futagami T."/>
        </authorList>
    </citation>
    <scope>NUCLEOTIDE SEQUENCE</scope>
    <source>
        <strain evidence="3">IFO 4308</strain>
    </source>
</reference>
<keyword evidence="1" id="KW-0560">Oxidoreductase</keyword>
<reference evidence="3" key="3">
    <citation type="submission" date="2021-01" db="EMBL/GenBank/DDBJ databases">
        <authorList>
            <consortium name="Aspergillus luchuensis mut. kawachii IFO 4304 genome sequencing consortium"/>
            <person name="Kazuki M."/>
            <person name="Futagami T."/>
        </authorList>
    </citation>
    <scope>NUCLEOTIDE SEQUENCE</scope>
    <source>
        <strain evidence="3">IFO 4308</strain>
    </source>
</reference>
<feature type="domain" description="Aldehyde dehydrogenase" evidence="2">
    <location>
        <begin position="27"/>
        <end position="482"/>
    </location>
</feature>
<dbReference type="InterPro" id="IPR015590">
    <property type="entry name" value="Aldehyde_DH_dom"/>
</dbReference>
<dbReference type="InterPro" id="IPR016163">
    <property type="entry name" value="Ald_DH_C"/>
</dbReference>
<dbReference type="GO" id="GO:0009450">
    <property type="term" value="P:gamma-aminobutyric acid catabolic process"/>
    <property type="evidence" value="ECO:0007669"/>
    <property type="project" value="TreeGrafter"/>
</dbReference>
<dbReference type="PANTHER" id="PTHR43353:SF2">
    <property type="entry name" value="ALDEHYDE DEHYDROGENASE FAMILY PROTEIN (AFU_ORTHOLOGUE AFUA_8G05520)"/>
    <property type="match status" value="1"/>
</dbReference>
<evidence type="ECO:0000313" key="5">
    <source>
        <dbReference type="Proteomes" id="UP000075230"/>
    </source>
</evidence>
<dbReference type="GO" id="GO:0004777">
    <property type="term" value="F:succinate-semialdehyde dehydrogenase (NAD+) activity"/>
    <property type="evidence" value="ECO:0007669"/>
    <property type="project" value="TreeGrafter"/>
</dbReference>
<dbReference type="Proteomes" id="UP000661280">
    <property type="component" value="Chromosome 4"/>
</dbReference>
<proteinExistence type="predicted"/>
<dbReference type="KEGG" id="aluc:AKAW2_40524S"/>
<dbReference type="PANTHER" id="PTHR43353">
    <property type="entry name" value="SUCCINATE-SEMIALDEHYDE DEHYDROGENASE, MITOCHONDRIAL"/>
    <property type="match status" value="1"/>
</dbReference>
<dbReference type="Gene3D" id="3.40.605.10">
    <property type="entry name" value="Aldehyde Dehydrogenase, Chain A, domain 1"/>
    <property type="match status" value="1"/>
</dbReference>
<protein>
    <submittedName>
        <fullName evidence="4">Aldehyde dehydrogenase family protein</fullName>
    </submittedName>
</protein>
<dbReference type="InterPro" id="IPR050740">
    <property type="entry name" value="Aldehyde_DH_Superfamily"/>
</dbReference>
<dbReference type="GeneID" id="64960163"/>
<dbReference type="EMBL" id="BCWF01000023">
    <property type="protein sequence ID" value="GAT27823.1"/>
    <property type="molecule type" value="Genomic_DNA"/>
</dbReference>
<gene>
    <name evidence="3" type="ORF">AKAW2_40524S</name>
    <name evidence="4" type="ORF">RIB2604_02301810</name>
</gene>
<evidence type="ECO:0000259" key="2">
    <source>
        <dbReference type="Pfam" id="PF00171"/>
    </source>
</evidence>
<evidence type="ECO:0000313" key="4">
    <source>
        <dbReference type="EMBL" id="GAT27823.1"/>
    </source>
</evidence>
<reference evidence="5" key="2">
    <citation type="submission" date="2016-02" db="EMBL/GenBank/DDBJ databases">
        <title>Genome sequencing of Aspergillus luchuensis NBRC 4314.</title>
        <authorList>
            <person name="Yamada O."/>
        </authorList>
    </citation>
    <scope>NUCLEOTIDE SEQUENCE [LARGE SCALE GENOMIC DNA]</scope>
    <source>
        <strain evidence="5">RIB 2604</strain>
    </source>
</reference>
<dbReference type="SUPFAM" id="SSF53720">
    <property type="entry name" value="ALDH-like"/>
    <property type="match status" value="1"/>
</dbReference>
<evidence type="ECO:0000256" key="1">
    <source>
        <dbReference type="ARBA" id="ARBA00023002"/>
    </source>
</evidence>
<organism evidence="4 5">
    <name type="scientific">Aspergillus kawachii</name>
    <name type="common">White koji mold</name>
    <name type="synonym">Aspergillus awamori var. kawachi</name>
    <dbReference type="NCBI Taxonomy" id="1069201"/>
    <lineage>
        <taxon>Eukaryota</taxon>
        <taxon>Fungi</taxon>
        <taxon>Dikarya</taxon>
        <taxon>Ascomycota</taxon>
        <taxon>Pezizomycotina</taxon>
        <taxon>Eurotiomycetes</taxon>
        <taxon>Eurotiomycetidae</taxon>
        <taxon>Eurotiales</taxon>
        <taxon>Aspergillaceae</taxon>
        <taxon>Aspergillus</taxon>
        <taxon>Aspergillus subgen. Circumdati</taxon>
    </lineage>
</organism>
<dbReference type="OrthoDB" id="310895at2759"/>
<accession>A0A146FS37</accession>
<dbReference type="Proteomes" id="UP000075230">
    <property type="component" value="Unassembled WGS sequence"/>
</dbReference>
<name>A0A146FS37_ASPKA</name>
<dbReference type="Gene3D" id="3.40.309.10">
    <property type="entry name" value="Aldehyde Dehydrogenase, Chain A, domain 2"/>
    <property type="match status" value="1"/>
</dbReference>
<reference evidence="4 5" key="1">
    <citation type="journal article" date="2016" name="DNA Res.">
        <title>Genome sequence of Aspergillus luchuensis NBRC 4314.</title>
        <authorList>
            <person name="Yamada O."/>
            <person name="Machida M."/>
            <person name="Hosoyama A."/>
            <person name="Goto M."/>
            <person name="Takahashi T."/>
            <person name="Futagami T."/>
            <person name="Yamagata Y."/>
            <person name="Takeuchi M."/>
            <person name="Kobayashi T."/>
            <person name="Koike H."/>
            <person name="Abe K."/>
            <person name="Asai K."/>
            <person name="Arita M."/>
            <person name="Fujita N."/>
            <person name="Fukuda K."/>
            <person name="Higa K."/>
            <person name="Horikawa H."/>
            <person name="Ishikawa T."/>
            <person name="Jinno K."/>
            <person name="Kato Y."/>
            <person name="Kirimura K."/>
            <person name="Mizutani O."/>
            <person name="Nakasone K."/>
            <person name="Sano M."/>
            <person name="Shiraishi Y."/>
            <person name="Tsukahara M."/>
            <person name="Gomi K."/>
        </authorList>
    </citation>
    <scope>NUCLEOTIDE SEQUENCE [LARGE SCALE GENOMIC DNA]</scope>
    <source>
        <strain evidence="4 5">RIB 2604</strain>
    </source>
</reference>
<dbReference type="EMBL" id="AP024428">
    <property type="protein sequence ID" value="BCR98841.1"/>
    <property type="molecule type" value="Genomic_DNA"/>
</dbReference>
<dbReference type="InterPro" id="IPR016162">
    <property type="entry name" value="Ald_DH_N"/>
</dbReference>